<dbReference type="PANTHER" id="PTHR42718:SF48">
    <property type="entry name" value="CONSERVED TWO-DOMAIN MEMBRANE PROTEIN-RELATED"/>
    <property type="match status" value="1"/>
</dbReference>
<dbReference type="SUPFAM" id="SSF103473">
    <property type="entry name" value="MFS general substrate transporter"/>
    <property type="match status" value="1"/>
</dbReference>
<dbReference type="EMBL" id="FXUL01000008">
    <property type="protein sequence ID" value="SMP62234.1"/>
    <property type="molecule type" value="Genomic_DNA"/>
</dbReference>
<evidence type="ECO:0000313" key="7">
    <source>
        <dbReference type="EMBL" id="SMP62234.1"/>
    </source>
</evidence>
<dbReference type="CDD" id="cd17321">
    <property type="entry name" value="MFS_MMR_MDR_like"/>
    <property type="match status" value="1"/>
</dbReference>
<keyword evidence="8" id="KW-1185">Reference proteome</keyword>
<dbReference type="InterPro" id="IPR036259">
    <property type="entry name" value="MFS_trans_sf"/>
</dbReference>
<dbReference type="PRINTS" id="PR01036">
    <property type="entry name" value="TCRTETB"/>
</dbReference>
<keyword evidence="3 5" id="KW-1133">Transmembrane helix</keyword>
<evidence type="ECO:0000259" key="6">
    <source>
        <dbReference type="PROSITE" id="PS50850"/>
    </source>
</evidence>
<feature type="transmembrane region" description="Helical" evidence="5">
    <location>
        <begin position="370"/>
        <end position="389"/>
    </location>
</feature>
<evidence type="ECO:0000256" key="3">
    <source>
        <dbReference type="ARBA" id="ARBA00022989"/>
    </source>
</evidence>
<gene>
    <name evidence="7" type="ORF">SAMN06295970_10868</name>
</gene>
<feature type="transmembrane region" description="Helical" evidence="5">
    <location>
        <begin position="144"/>
        <end position="163"/>
    </location>
</feature>
<feature type="transmembrane region" description="Helical" evidence="5">
    <location>
        <begin position="57"/>
        <end position="75"/>
    </location>
</feature>
<feature type="transmembrane region" description="Helical" evidence="5">
    <location>
        <begin position="238"/>
        <end position="258"/>
    </location>
</feature>
<feature type="domain" description="Major facilitator superfamily (MFS) profile" evidence="6">
    <location>
        <begin position="20"/>
        <end position="463"/>
    </location>
</feature>
<dbReference type="Gene3D" id="1.20.1720.10">
    <property type="entry name" value="Multidrug resistance protein D"/>
    <property type="match status" value="1"/>
</dbReference>
<feature type="transmembrane region" description="Helical" evidence="5">
    <location>
        <begin position="119"/>
        <end position="137"/>
    </location>
</feature>
<evidence type="ECO:0000313" key="8">
    <source>
        <dbReference type="Proteomes" id="UP001158049"/>
    </source>
</evidence>
<dbReference type="PANTHER" id="PTHR42718">
    <property type="entry name" value="MAJOR FACILITATOR SUPERFAMILY MULTIDRUG TRANSPORTER MFSC"/>
    <property type="match status" value="1"/>
</dbReference>
<feature type="transmembrane region" description="Helical" evidence="5">
    <location>
        <begin position="440"/>
        <end position="459"/>
    </location>
</feature>
<evidence type="ECO:0000256" key="2">
    <source>
        <dbReference type="ARBA" id="ARBA00022692"/>
    </source>
</evidence>
<feature type="transmembrane region" description="Helical" evidence="5">
    <location>
        <begin position="21"/>
        <end position="45"/>
    </location>
</feature>
<evidence type="ECO:0000256" key="1">
    <source>
        <dbReference type="ARBA" id="ARBA00004141"/>
    </source>
</evidence>
<dbReference type="PROSITE" id="PS50850">
    <property type="entry name" value="MFS"/>
    <property type="match status" value="1"/>
</dbReference>
<feature type="transmembrane region" description="Helical" evidence="5">
    <location>
        <begin position="175"/>
        <end position="195"/>
    </location>
</feature>
<evidence type="ECO:0000256" key="5">
    <source>
        <dbReference type="SAM" id="Phobius"/>
    </source>
</evidence>
<feature type="transmembrane region" description="Helical" evidence="5">
    <location>
        <begin position="278"/>
        <end position="300"/>
    </location>
</feature>
<dbReference type="Pfam" id="PF07690">
    <property type="entry name" value="MFS_1"/>
    <property type="match status" value="1"/>
</dbReference>
<proteinExistence type="predicted"/>
<comment type="subcellular location">
    <subcellularLocation>
        <location evidence="1">Membrane</location>
        <topology evidence="1">Multi-pass membrane protein</topology>
    </subcellularLocation>
</comment>
<evidence type="ECO:0000256" key="4">
    <source>
        <dbReference type="ARBA" id="ARBA00023136"/>
    </source>
</evidence>
<feature type="transmembrane region" description="Helical" evidence="5">
    <location>
        <begin position="340"/>
        <end position="358"/>
    </location>
</feature>
<keyword evidence="4 5" id="KW-0472">Membrane</keyword>
<feature type="transmembrane region" description="Helical" evidence="5">
    <location>
        <begin position="207"/>
        <end position="226"/>
    </location>
</feature>
<dbReference type="InterPro" id="IPR020846">
    <property type="entry name" value="MFS_dom"/>
</dbReference>
<dbReference type="RefSeq" id="WP_283442573.1">
    <property type="nucleotide sequence ID" value="NZ_FXUL01000008.1"/>
</dbReference>
<reference evidence="7 8" key="1">
    <citation type="submission" date="2017-05" db="EMBL/GenBank/DDBJ databases">
        <authorList>
            <person name="Varghese N."/>
            <person name="Submissions S."/>
        </authorList>
    </citation>
    <scope>NUCLEOTIDE SEQUENCE [LARGE SCALE GENOMIC DNA]</scope>
    <source>
        <strain evidence="7 8">DSM 26001</strain>
    </source>
</reference>
<name>A0ABY1Q7W7_9BURK</name>
<keyword evidence="2 5" id="KW-0812">Transmembrane</keyword>
<organism evidence="7 8">
    <name type="scientific">Noviherbaspirillum suwonense</name>
    <dbReference type="NCBI Taxonomy" id="1224511"/>
    <lineage>
        <taxon>Bacteria</taxon>
        <taxon>Pseudomonadati</taxon>
        <taxon>Pseudomonadota</taxon>
        <taxon>Betaproteobacteria</taxon>
        <taxon>Burkholderiales</taxon>
        <taxon>Oxalobacteraceae</taxon>
        <taxon>Noviherbaspirillum</taxon>
    </lineage>
</organism>
<feature type="transmembrane region" description="Helical" evidence="5">
    <location>
        <begin position="410"/>
        <end position="428"/>
    </location>
</feature>
<dbReference type="InterPro" id="IPR011701">
    <property type="entry name" value="MFS"/>
</dbReference>
<comment type="caution">
    <text evidence="7">The sequence shown here is derived from an EMBL/GenBank/DDBJ whole genome shotgun (WGS) entry which is preliminary data.</text>
</comment>
<dbReference type="Proteomes" id="UP001158049">
    <property type="component" value="Unassembled WGS sequence"/>
</dbReference>
<protein>
    <submittedName>
        <fullName evidence="7">Drug resistance transporter, EmrB/QacA subfamily</fullName>
    </submittedName>
</protein>
<feature type="transmembrane region" description="Helical" evidence="5">
    <location>
        <begin position="306"/>
        <end position="328"/>
    </location>
</feature>
<accession>A0ABY1Q7W7</accession>
<sequence length="465" mass="48318">MSTQAAVTAADLPQTSPWPTFWIASIAVLLVSIDTTVLYAAFGALRQGFPDGSAADLSWVLNAYTVTYAAMLIPAGGLADVHGRKRMFLLGAAIFIAGSAACGAAGSIGLLIAARVVQAAGAALLTPASLSLILDAFPQNKRAVAVSLWGAVGGMAAAIGPSLGSLIVDSMGWRWAFYINLPIGAVSLILGYVRLQESRIAGKVQHVDLVGMLLLVISVGAAALALTQSESPDWSRQTIQLIAGTAALCLIAFIAWAANARHPLVDLNLFRSPTYSAVNLATLSFAIAFSMMFFAFFSYMTIIWGYSLPLAGIAVTPGPLLVVPTAIISGRIAARIGHRPGLVIGSIVYASSGLWLALVPGTAPAYWTQWFPGLLLSGIGVGMVLPSLSGAATARLPQNQYGVGSAVNQAVRQIGSVLGVALTVVLIGQESVVRADFTTLYSLHAMLALVTGVFCLLVNTRPKVQ</sequence>
<feature type="transmembrane region" description="Helical" evidence="5">
    <location>
        <begin position="87"/>
        <end position="113"/>
    </location>
</feature>
<dbReference type="Gene3D" id="1.20.1250.20">
    <property type="entry name" value="MFS general substrate transporter like domains"/>
    <property type="match status" value="1"/>
</dbReference>